<feature type="transmembrane region" description="Helical" evidence="6">
    <location>
        <begin position="211"/>
        <end position="229"/>
    </location>
</feature>
<keyword evidence="4 6" id="KW-1133">Transmembrane helix</keyword>
<feature type="transmembrane region" description="Helical" evidence="6">
    <location>
        <begin position="17"/>
        <end position="35"/>
    </location>
</feature>
<accession>A0ABW2L084</accession>
<dbReference type="InterPro" id="IPR051311">
    <property type="entry name" value="DedA_domain"/>
</dbReference>
<evidence type="ECO:0000256" key="6">
    <source>
        <dbReference type="SAM" id="Phobius"/>
    </source>
</evidence>
<dbReference type="Proteomes" id="UP001596472">
    <property type="component" value="Unassembled WGS sequence"/>
</dbReference>
<proteinExistence type="predicted"/>
<dbReference type="InterPro" id="IPR032816">
    <property type="entry name" value="VTT_dom"/>
</dbReference>
<name>A0ABW2L084_9BACT</name>
<keyword evidence="5 6" id="KW-0472">Membrane</keyword>
<feature type="transmembrane region" description="Helical" evidence="6">
    <location>
        <begin position="65"/>
        <end position="90"/>
    </location>
</feature>
<feature type="transmembrane region" description="Helical" evidence="6">
    <location>
        <begin position="102"/>
        <end position="127"/>
    </location>
</feature>
<comment type="caution">
    <text evidence="8">The sequence shown here is derived from an EMBL/GenBank/DDBJ whole genome shotgun (WGS) entry which is preliminary data.</text>
</comment>
<keyword evidence="2" id="KW-1003">Cell membrane</keyword>
<evidence type="ECO:0000313" key="8">
    <source>
        <dbReference type="EMBL" id="MFC7335712.1"/>
    </source>
</evidence>
<evidence type="ECO:0000256" key="2">
    <source>
        <dbReference type="ARBA" id="ARBA00022475"/>
    </source>
</evidence>
<protein>
    <submittedName>
        <fullName evidence="8">TVP38/TMEM64 family protein</fullName>
    </submittedName>
</protein>
<keyword evidence="3 6" id="KW-0812">Transmembrane</keyword>
<dbReference type="PANTHER" id="PTHR42709:SF6">
    <property type="entry name" value="UNDECAPRENYL PHOSPHATE TRANSPORTER A"/>
    <property type="match status" value="1"/>
</dbReference>
<dbReference type="Pfam" id="PF09335">
    <property type="entry name" value="VTT_dom"/>
    <property type="match status" value="1"/>
</dbReference>
<dbReference type="PANTHER" id="PTHR42709">
    <property type="entry name" value="ALKALINE PHOSPHATASE LIKE PROTEIN"/>
    <property type="match status" value="1"/>
</dbReference>
<evidence type="ECO:0000313" key="9">
    <source>
        <dbReference type="Proteomes" id="UP001596472"/>
    </source>
</evidence>
<dbReference type="EMBL" id="JBHTBS010000001">
    <property type="protein sequence ID" value="MFC7335712.1"/>
    <property type="molecule type" value="Genomic_DNA"/>
</dbReference>
<comment type="subcellular location">
    <subcellularLocation>
        <location evidence="1">Cell membrane</location>
        <topology evidence="1">Multi-pass membrane protein</topology>
    </subcellularLocation>
</comment>
<keyword evidence="9" id="KW-1185">Reference proteome</keyword>
<dbReference type="RefSeq" id="WP_379708102.1">
    <property type="nucleotide sequence ID" value="NZ_JBHTBS010000001.1"/>
</dbReference>
<feature type="domain" description="VTT" evidence="7">
    <location>
        <begin position="86"/>
        <end position="203"/>
    </location>
</feature>
<evidence type="ECO:0000256" key="3">
    <source>
        <dbReference type="ARBA" id="ARBA00022692"/>
    </source>
</evidence>
<evidence type="ECO:0000259" key="7">
    <source>
        <dbReference type="Pfam" id="PF09335"/>
    </source>
</evidence>
<reference evidence="9" key="1">
    <citation type="journal article" date="2019" name="Int. J. Syst. Evol. Microbiol.">
        <title>The Global Catalogue of Microorganisms (GCM) 10K type strain sequencing project: providing services to taxonomists for standard genome sequencing and annotation.</title>
        <authorList>
            <consortium name="The Broad Institute Genomics Platform"/>
            <consortium name="The Broad Institute Genome Sequencing Center for Infectious Disease"/>
            <person name="Wu L."/>
            <person name="Ma J."/>
        </authorList>
    </citation>
    <scope>NUCLEOTIDE SEQUENCE [LARGE SCALE GENOMIC DNA]</scope>
    <source>
        <strain evidence="9">CGMCC 4.1467</strain>
    </source>
</reference>
<gene>
    <name evidence="8" type="ORF">ACFQY0_00870</name>
</gene>
<sequence length="234" mass="25652">MSTESETSDQKESTKPWSLIASAAILLTFAISVAASQELRDFLVDAWNILTSGDQERISQWADGFGAWGPLIIILMMVLQMFLIIVPSWLLMVVAVLAYGPWWGALIAIGAVAAASSFGYAIGNLIGEHGLERLINKKTLDKVQKETERYGIWAIVVTRINPLLSNDAISFVAGLIRMGYWKFLAATVGGILPLTVAIAVFGSDWEKMKTTLIWISVISLLGLVAKVLIDRRKQ</sequence>
<evidence type="ECO:0000256" key="5">
    <source>
        <dbReference type="ARBA" id="ARBA00023136"/>
    </source>
</evidence>
<feature type="transmembrane region" description="Helical" evidence="6">
    <location>
        <begin position="183"/>
        <end position="205"/>
    </location>
</feature>
<evidence type="ECO:0000256" key="4">
    <source>
        <dbReference type="ARBA" id="ARBA00022989"/>
    </source>
</evidence>
<organism evidence="8 9">
    <name type="scientific">Haloferula chungangensis</name>
    <dbReference type="NCBI Taxonomy" id="1048331"/>
    <lineage>
        <taxon>Bacteria</taxon>
        <taxon>Pseudomonadati</taxon>
        <taxon>Verrucomicrobiota</taxon>
        <taxon>Verrucomicrobiia</taxon>
        <taxon>Verrucomicrobiales</taxon>
        <taxon>Verrucomicrobiaceae</taxon>
        <taxon>Haloferula</taxon>
    </lineage>
</organism>
<evidence type="ECO:0000256" key="1">
    <source>
        <dbReference type="ARBA" id="ARBA00004651"/>
    </source>
</evidence>